<comment type="caution">
    <text evidence="2">The sequence shown here is derived from an EMBL/GenBank/DDBJ whole genome shotgun (WGS) entry which is preliminary data.</text>
</comment>
<keyword evidence="3" id="KW-1185">Reference proteome</keyword>
<feature type="compositionally biased region" description="Low complexity" evidence="1">
    <location>
        <begin position="118"/>
        <end position="132"/>
    </location>
</feature>
<reference evidence="2" key="1">
    <citation type="submission" date="2020-11" db="EMBL/GenBank/DDBJ databases">
        <title>Novosphingobium aureum sp. nov., a marine bacterium isolated from sediment of a salt flat.</title>
        <authorList>
            <person name="Yoo Y."/>
            <person name="Kim J.-J."/>
        </authorList>
    </citation>
    <scope>NUCLEOTIDE SEQUENCE</scope>
    <source>
        <strain evidence="2">YJ-S2-02</strain>
    </source>
</reference>
<sequence>MLSQPSPQSFDRASMTNPLAACPLPPLDGPQETDDCENEVAVANYNYGGLFAGSRTRPRPRKKPVLMLAEGEFEKATRDLAKTAVQDFSEGNRSGRVGRLAGLSPVGDNAANSIFDEAPAAPTKAPRARTAPRPAPLGEPDRSPPSHQPEAVQPPMPQAYAPAPEVPEPAPLAAEPAPQRAEPAPLFAERRAEAPAAPGFAHRPIDWNPLEPAPESAAPRFEHKPIDFASMSAPRPPAYRDAPAEPEVRAEAAAPQTCTPEPAAPEPADKAARLRDLLASMDKGASEEPAHREETEARFNDDHGAENLAASDEYEAQAQPAVHEEDAWNESAATGFGEATVTRYDDEFSDDYRASEPAEAPALASEEDWQEPARPSAPTSAMAEAPRHSLRARVQQEETRAAPSFFARLLALFGLR</sequence>
<name>A0A931HFT6_9SPHN</name>
<protein>
    <submittedName>
        <fullName evidence="2">Uncharacterized protein</fullName>
    </submittedName>
</protein>
<proteinExistence type="predicted"/>
<gene>
    <name evidence="2" type="ORF">I5E68_16560</name>
</gene>
<feature type="compositionally biased region" description="Basic and acidic residues" evidence="1">
    <location>
        <begin position="284"/>
        <end position="305"/>
    </location>
</feature>
<evidence type="ECO:0000313" key="3">
    <source>
        <dbReference type="Proteomes" id="UP000617634"/>
    </source>
</evidence>
<accession>A0A931HFT6</accession>
<feature type="region of interest" description="Disordered" evidence="1">
    <location>
        <begin position="1"/>
        <end position="34"/>
    </location>
</feature>
<feature type="compositionally biased region" description="Low complexity" evidence="1">
    <location>
        <begin position="171"/>
        <end position="187"/>
    </location>
</feature>
<dbReference type="EMBL" id="JADZGI010000003">
    <property type="protein sequence ID" value="MBH0114561.1"/>
    <property type="molecule type" value="Genomic_DNA"/>
</dbReference>
<evidence type="ECO:0000256" key="1">
    <source>
        <dbReference type="SAM" id="MobiDB-lite"/>
    </source>
</evidence>
<evidence type="ECO:0000313" key="2">
    <source>
        <dbReference type="EMBL" id="MBH0114561.1"/>
    </source>
</evidence>
<feature type="compositionally biased region" description="Basic and acidic residues" evidence="1">
    <location>
        <begin position="267"/>
        <end position="276"/>
    </location>
</feature>
<feature type="compositionally biased region" description="Polar residues" evidence="1">
    <location>
        <begin position="1"/>
        <end position="17"/>
    </location>
</feature>
<feature type="region of interest" description="Disordered" evidence="1">
    <location>
        <begin position="84"/>
        <end position="398"/>
    </location>
</feature>
<feature type="compositionally biased region" description="Low complexity" evidence="1">
    <location>
        <begin position="251"/>
        <end position="261"/>
    </location>
</feature>
<organism evidence="2 3">
    <name type="scientific">Novosphingobium aureum</name>
    <dbReference type="NCBI Taxonomy" id="2792964"/>
    <lineage>
        <taxon>Bacteria</taxon>
        <taxon>Pseudomonadati</taxon>
        <taxon>Pseudomonadota</taxon>
        <taxon>Alphaproteobacteria</taxon>
        <taxon>Sphingomonadales</taxon>
        <taxon>Sphingomonadaceae</taxon>
        <taxon>Novosphingobium</taxon>
    </lineage>
</organism>
<feature type="compositionally biased region" description="Basic and acidic residues" evidence="1">
    <location>
        <begin position="343"/>
        <end position="356"/>
    </location>
</feature>
<dbReference type="Proteomes" id="UP000617634">
    <property type="component" value="Unassembled WGS sequence"/>
</dbReference>
<dbReference type="AlphaFoldDB" id="A0A931HFT6"/>
<dbReference type="RefSeq" id="WP_228727289.1">
    <property type="nucleotide sequence ID" value="NZ_JADZGI010000003.1"/>
</dbReference>